<feature type="compositionally biased region" description="Low complexity" evidence="1">
    <location>
        <begin position="45"/>
        <end position="68"/>
    </location>
</feature>
<evidence type="ECO:0000256" key="1">
    <source>
        <dbReference type="SAM" id="MobiDB-lite"/>
    </source>
</evidence>
<feature type="region of interest" description="Disordered" evidence="1">
    <location>
        <begin position="43"/>
        <end position="68"/>
    </location>
</feature>
<reference evidence="3 4" key="1">
    <citation type="submission" date="2020-04" db="EMBL/GenBank/DDBJ databases">
        <authorList>
            <person name="Depoorter E."/>
        </authorList>
    </citation>
    <scope>NUCLEOTIDE SEQUENCE [LARGE SCALE GENOMIC DNA]</scope>
    <source>
        <strain evidence="3 4">BCC0132</strain>
    </source>
</reference>
<dbReference type="AlphaFoldDB" id="A0A6J5JUH9"/>
<keyword evidence="2" id="KW-0732">Signal</keyword>
<protein>
    <submittedName>
        <fullName evidence="3">Putative lipoprotein</fullName>
    </submittedName>
</protein>
<dbReference type="InterPro" id="IPR024422">
    <property type="entry name" value="Protein_unknown_function_OB"/>
</dbReference>
<keyword evidence="3" id="KW-0449">Lipoprotein</keyword>
<dbReference type="EMBL" id="CABWIK020000096">
    <property type="protein sequence ID" value="CAB3975906.1"/>
    <property type="molecule type" value="Genomic_DNA"/>
</dbReference>
<organism evidence="3 4">
    <name type="scientific">Burkholderia cenocepacia</name>
    <dbReference type="NCBI Taxonomy" id="95486"/>
    <lineage>
        <taxon>Bacteria</taxon>
        <taxon>Pseudomonadati</taxon>
        <taxon>Pseudomonadota</taxon>
        <taxon>Betaproteobacteria</taxon>
        <taxon>Burkholderiales</taxon>
        <taxon>Burkholderiaceae</taxon>
        <taxon>Burkholderia</taxon>
        <taxon>Burkholderia cepacia complex</taxon>
    </lineage>
</organism>
<sequence length="326" mass="34988">MQSRTKNALAAVVGLSVVVAAIAAFVVQHPSPTQDEVRAVKDGGTDAATTSSNRTAAAPAQAASNDSAIPPQVQAQLDIAGQQAQARIVTPLSTIIADYKANEVDGDNKFRGKYVHFRGVAGSVEKDVSSKPFLYVKPTDPASDDHVSVRFDAEGLKDVANVRPGQIIDLSCIGDGKGLATPRFASCSFLSGDYVSAPYAALQSENSAAATDDPIYQPSFDCAKQKGTAYWLICHDADLAAADVRLDRIAHKLQNQTQTIDNLGASSNSPEQFRNSLRSMLQKRNQCTDVPCLAEWYYGMERKFGDASGKLDTFIEQAKLERSLQE</sequence>
<name>A0A6J5JUH9_9BURK</name>
<dbReference type="RefSeq" id="WP_175241042.1">
    <property type="nucleotide sequence ID" value="NZ_CABWIK020000096.1"/>
</dbReference>
<dbReference type="Pfam" id="PF12869">
    <property type="entry name" value="tRNA_anti-like"/>
    <property type="match status" value="1"/>
</dbReference>
<gene>
    <name evidence="3" type="ORF">BCO9919_07257</name>
</gene>
<feature type="signal peptide" evidence="2">
    <location>
        <begin position="1"/>
        <end position="23"/>
    </location>
</feature>
<accession>A0A6J5JUH9</accession>
<evidence type="ECO:0000313" key="3">
    <source>
        <dbReference type="EMBL" id="CAB3975906.1"/>
    </source>
</evidence>
<proteinExistence type="predicted"/>
<feature type="chain" id="PRO_5027034266" evidence="2">
    <location>
        <begin position="24"/>
        <end position="326"/>
    </location>
</feature>
<dbReference type="Proteomes" id="UP000494322">
    <property type="component" value="Unassembled WGS sequence"/>
</dbReference>
<evidence type="ECO:0000313" key="4">
    <source>
        <dbReference type="Proteomes" id="UP000494322"/>
    </source>
</evidence>
<evidence type="ECO:0000256" key="2">
    <source>
        <dbReference type="SAM" id="SignalP"/>
    </source>
</evidence>